<dbReference type="InterPro" id="IPR015424">
    <property type="entry name" value="PyrdxlP-dep_Trfase"/>
</dbReference>
<comment type="caution">
    <text evidence="7">The sequence shown here is derived from an EMBL/GenBank/DDBJ whole genome shotgun (WGS) entry which is preliminary data.</text>
</comment>
<dbReference type="InterPro" id="IPR000192">
    <property type="entry name" value="Aminotrans_V_dom"/>
</dbReference>
<dbReference type="GO" id="GO:0008483">
    <property type="term" value="F:transaminase activity"/>
    <property type="evidence" value="ECO:0007669"/>
    <property type="project" value="UniProtKB-KW"/>
</dbReference>
<comment type="similarity">
    <text evidence="2">Belongs to the class-V pyridoxal-phosphate-dependent aminotransferase family.</text>
</comment>
<evidence type="ECO:0000256" key="4">
    <source>
        <dbReference type="PIRSR" id="PIRSR000524-1"/>
    </source>
</evidence>
<dbReference type="InterPro" id="IPR015421">
    <property type="entry name" value="PyrdxlP-dep_Trfase_major"/>
</dbReference>
<dbReference type="EMBL" id="JAIFTX010000004">
    <property type="protein sequence ID" value="MBX7289982.1"/>
    <property type="molecule type" value="Genomic_DNA"/>
</dbReference>
<evidence type="ECO:0000313" key="8">
    <source>
        <dbReference type="Proteomes" id="UP000775179"/>
    </source>
</evidence>
<evidence type="ECO:0000259" key="6">
    <source>
        <dbReference type="Pfam" id="PF00266"/>
    </source>
</evidence>
<dbReference type="Pfam" id="PF00266">
    <property type="entry name" value="Aminotran_5"/>
    <property type="match status" value="1"/>
</dbReference>
<protein>
    <submittedName>
        <fullName evidence="7">Aminotransferase class V-fold PLP-dependent enzyme</fullName>
    </submittedName>
</protein>
<dbReference type="InterPro" id="IPR024169">
    <property type="entry name" value="SP_NH2Trfase/AEP_transaminase"/>
</dbReference>
<dbReference type="PIRSF" id="PIRSF000524">
    <property type="entry name" value="SPT"/>
    <property type="match status" value="1"/>
</dbReference>
<proteinExistence type="inferred from homology"/>
<dbReference type="SUPFAM" id="SSF53383">
    <property type="entry name" value="PLP-dependent transferases"/>
    <property type="match status" value="1"/>
</dbReference>
<evidence type="ECO:0000256" key="1">
    <source>
        <dbReference type="ARBA" id="ARBA00001933"/>
    </source>
</evidence>
<feature type="binding site" evidence="4">
    <location>
        <position position="335"/>
    </location>
    <ligand>
        <name>substrate</name>
    </ligand>
</feature>
<dbReference type="GeneID" id="66300853"/>
<keyword evidence="7" id="KW-0032">Aminotransferase</keyword>
<reference evidence="7 8" key="1">
    <citation type="submission" date="2021-08" db="EMBL/GenBank/DDBJ databases">
        <title>Genome sequence analysis of Clostridium chauvoei strains of European origin and evaluation of typing options for outbreak investigations.</title>
        <authorList>
            <person name="Abdel-Glil M."/>
            <person name="Thomas P."/>
            <person name="Seyboldt C."/>
        </authorList>
    </citation>
    <scope>NUCLEOTIDE SEQUENCE [LARGE SCALE GENOMIC DNA]</scope>
    <source>
        <strain evidence="7 8">S0260-09</strain>
    </source>
</reference>
<sequence>MIELKKNLNFSVGPVEMDEDIQEIGSHKIPYFRTSEFSNLNKENEDLIKKFVYASNGARAVFLTASGTGAMEAAVMNSFDENDKVLVVNGGSFGGRFKEICEIHNINHEEIKLSSGKKLTEEDLSKFKGKGFTGFLINVHETSTGVYYDMELVSKFCKEENLFLVVDAISSFLADEYYMDKWGVNITILSSQKGLALPPGISILVLDEKGVNRVNKSKCRSLYFNLRKYLEDGLRGQTPFTPAVGILIQLNYRLSKIDEKGIEYYLNYTKEIAEDFRSKIKDLPFKIASESLSNTVTPLKPLGKMKAHDIFEYIEKNYDIHICPNGGTLRDTLFRVGHIGNLSKEDNDKLIKAFVDMNEGGIL</sequence>
<dbReference type="AlphaFoldDB" id="A0ABD4REP4"/>
<organism evidence="7 8">
    <name type="scientific">Clostridium chauvoei</name>
    <dbReference type="NCBI Taxonomy" id="46867"/>
    <lineage>
        <taxon>Bacteria</taxon>
        <taxon>Bacillati</taxon>
        <taxon>Bacillota</taxon>
        <taxon>Clostridia</taxon>
        <taxon>Eubacteriales</taxon>
        <taxon>Clostridiaceae</taxon>
        <taxon>Clostridium</taxon>
    </lineage>
</organism>
<dbReference type="Gene3D" id="3.40.640.10">
    <property type="entry name" value="Type I PLP-dependent aspartate aminotransferase-like (Major domain)"/>
    <property type="match status" value="1"/>
</dbReference>
<comment type="cofactor">
    <cofactor evidence="1 5">
        <name>pyridoxal 5'-phosphate</name>
        <dbReference type="ChEBI" id="CHEBI:597326"/>
    </cofactor>
</comment>
<dbReference type="PANTHER" id="PTHR21152">
    <property type="entry name" value="AMINOTRANSFERASE CLASS V"/>
    <property type="match status" value="1"/>
</dbReference>
<gene>
    <name evidence="7" type="ORF">K4H94_02815</name>
</gene>
<dbReference type="RefSeq" id="WP_021874842.1">
    <property type="nucleotide sequence ID" value="NZ_CP018624.1"/>
</dbReference>
<dbReference type="Gene3D" id="3.90.1150.10">
    <property type="entry name" value="Aspartate Aminotransferase, domain 1"/>
    <property type="match status" value="1"/>
</dbReference>
<evidence type="ECO:0000256" key="3">
    <source>
        <dbReference type="ARBA" id="ARBA00022898"/>
    </source>
</evidence>
<feature type="modified residue" description="N6-(pyridoxal phosphate)lysine" evidence="5">
    <location>
        <position position="193"/>
    </location>
</feature>
<accession>A0ABD4REP4</accession>
<evidence type="ECO:0000313" key="7">
    <source>
        <dbReference type="EMBL" id="MBX7289982.1"/>
    </source>
</evidence>
<evidence type="ECO:0000256" key="5">
    <source>
        <dbReference type="PIRSR" id="PIRSR000524-50"/>
    </source>
</evidence>
<feature type="domain" description="Aminotransferase class V" evidence="6">
    <location>
        <begin position="34"/>
        <end position="322"/>
    </location>
</feature>
<name>A0ABD4REP4_9CLOT</name>
<evidence type="ECO:0000256" key="2">
    <source>
        <dbReference type="ARBA" id="ARBA00009236"/>
    </source>
</evidence>
<dbReference type="Proteomes" id="UP000775179">
    <property type="component" value="Unassembled WGS sequence"/>
</dbReference>
<keyword evidence="3 5" id="KW-0663">Pyridoxal phosphate</keyword>
<dbReference type="KEGG" id="cchv:BTM20_03170"/>
<dbReference type="InterPro" id="IPR015422">
    <property type="entry name" value="PyrdxlP-dep_Trfase_small"/>
</dbReference>
<keyword evidence="7" id="KW-0808">Transferase</keyword>
<dbReference type="PANTHER" id="PTHR21152:SF40">
    <property type="entry name" value="ALANINE--GLYOXYLATE AMINOTRANSFERASE"/>
    <property type="match status" value="1"/>
</dbReference>